<evidence type="ECO:0000259" key="1">
    <source>
        <dbReference type="PROSITE" id="PS51708"/>
    </source>
</evidence>
<organism evidence="2 3">
    <name type="scientific">Aeromonas diversa CDC 2478-85</name>
    <dbReference type="NCBI Taxonomy" id="1268237"/>
    <lineage>
        <taxon>Bacteria</taxon>
        <taxon>Pseudomonadati</taxon>
        <taxon>Pseudomonadota</taxon>
        <taxon>Gammaproteobacteria</taxon>
        <taxon>Aeromonadales</taxon>
        <taxon>Aeromonadaceae</taxon>
        <taxon>Aeromonas</taxon>
    </lineage>
</organism>
<proteinExistence type="predicted"/>
<dbReference type="Gene3D" id="1.40.20.10">
    <property type="entry name" value="CHAD domain"/>
    <property type="match status" value="1"/>
</dbReference>
<dbReference type="OrthoDB" id="5588408at2"/>
<dbReference type="InterPro" id="IPR038186">
    <property type="entry name" value="CHAD_dom_sf"/>
</dbReference>
<accession>N9U164</accession>
<dbReference type="EMBL" id="APVG01000022">
    <property type="protein sequence ID" value="ENY72060.1"/>
    <property type="molecule type" value="Genomic_DNA"/>
</dbReference>
<dbReference type="InterPro" id="IPR007899">
    <property type="entry name" value="CHAD_dom"/>
</dbReference>
<dbReference type="AlphaFoldDB" id="N9U164"/>
<comment type="caution">
    <text evidence="2">The sequence shown here is derived from an EMBL/GenBank/DDBJ whole genome shotgun (WGS) entry which is preliminary data.</text>
</comment>
<name>N9U164_9GAMM</name>
<evidence type="ECO:0000313" key="3">
    <source>
        <dbReference type="Proteomes" id="UP000023775"/>
    </source>
</evidence>
<dbReference type="PANTHER" id="PTHR39339">
    <property type="entry name" value="SLR1444 PROTEIN"/>
    <property type="match status" value="1"/>
</dbReference>
<protein>
    <recommendedName>
        <fullName evidence="1">CHAD domain-containing protein</fullName>
    </recommendedName>
</protein>
<reference evidence="2 3" key="1">
    <citation type="journal article" date="2013" name="Genome Announc.">
        <title>Draft Genome Sequence of the Aeromonas diversa Type Strain.</title>
        <authorList>
            <person name="Farfan M."/>
            <person name="Spataro N."/>
            <person name="Sanglas A."/>
            <person name="Albarral V."/>
            <person name="Loren J.G."/>
            <person name="Bosch E."/>
            <person name="Fuste M.C."/>
        </authorList>
    </citation>
    <scope>NUCLEOTIDE SEQUENCE [LARGE SCALE GENOMIC DNA]</scope>
    <source>
        <strain evidence="2 3">2478-85</strain>
    </source>
</reference>
<sequence>MEHERDVILAFSQATVHLRQGADEEAVHGYRIAGRRVLSLLALWRPLIYEPRLERQLASAIKALSALRDAQVHALHFGDKAGTQSAVPVPELESALLAWWLRREEWGRQPQLARFYAMSLGAGLLERLDVDGPLALRQWHALRLAVKAGRYGVELLVSQGDAPLGWLAELCEWQELLGQLQDRRQWRRRLALEGELGTADKLATQLTQRQRQLERRRPVLRELAVRMAQRGG</sequence>
<feature type="domain" description="CHAD" evidence="1">
    <location>
        <begin position="1"/>
        <end position="230"/>
    </location>
</feature>
<keyword evidence="3" id="KW-1185">Reference proteome</keyword>
<dbReference type="PROSITE" id="PS51708">
    <property type="entry name" value="CHAD"/>
    <property type="match status" value="1"/>
</dbReference>
<dbReference type="PATRIC" id="fig|1268237.3.peg.1928"/>
<dbReference type="Pfam" id="PF05235">
    <property type="entry name" value="CHAD"/>
    <property type="match status" value="1"/>
</dbReference>
<dbReference type="Proteomes" id="UP000023775">
    <property type="component" value="Unassembled WGS sequence"/>
</dbReference>
<dbReference type="PANTHER" id="PTHR39339:SF1">
    <property type="entry name" value="CHAD DOMAIN-CONTAINING PROTEIN"/>
    <property type="match status" value="1"/>
</dbReference>
<evidence type="ECO:0000313" key="2">
    <source>
        <dbReference type="EMBL" id="ENY72060.1"/>
    </source>
</evidence>
<dbReference type="SMART" id="SM00880">
    <property type="entry name" value="CHAD"/>
    <property type="match status" value="1"/>
</dbReference>
<dbReference type="RefSeq" id="WP_005352617.1">
    <property type="nucleotide sequence ID" value="NZ_APVG01000022.1"/>
</dbReference>
<gene>
    <name evidence="2" type="ORF">G114_09810</name>
</gene>